<evidence type="ECO:0000256" key="1">
    <source>
        <dbReference type="SAM" id="MobiDB-lite"/>
    </source>
</evidence>
<dbReference type="Proteomes" id="UP000325289">
    <property type="component" value="Unassembled WGS sequence"/>
</dbReference>
<feature type="compositionally biased region" description="Basic and acidic residues" evidence="1">
    <location>
        <begin position="21"/>
        <end position="56"/>
    </location>
</feature>
<proteinExistence type="predicted"/>
<dbReference type="EMBL" id="FOMS01000017">
    <property type="protein sequence ID" value="SFE80645.1"/>
    <property type="molecule type" value="Genomic_DNA"/>
</dbReference>
<feature type="compositionally biased region" description="Basic and acidic residues" evidence="1">
    <location>
        <begin position="1"/>
        <end position="15"/>
    </location>
</feature>
<protein>
    <submittedName>
        <fullName evidence="2">Uncharacterized protein</fullName>
    </submittedName>
</protein>
<evidence type="ECO:0000313" key="2">
    <source>
        <dbReference type="EMBL" id="SFE80645.1"/>
    </source>
</evidence>
<dbReference type="RefSeq" id="WP_149758312.1">
    <property type="nucleotide sequence ID" value="NZ_FOMS01000017.1"/>
</dbReference>
<feature type="compositionally biased region" description="Acidic residues" evidence="1">
    <location>
        <begin position="66"/>
        <end position="76"/>
    </location>
</feature>
<keyword evidence="3" id="KW-1185">Reference proteome</keyword>
<accession>A0A1I2DJ49</accession>
<name>A0A1I2DJ49_9RHOB</name>
<reference evidence="2 3" key="1">
    <citation type="submission" date="2016-10" db="EMBL/GenBank/DDBJ databases">
        <authorList>
            <person name="Varghese N."/>
            <person name="Submissions S."/>
        </authorList>
    </citation>
    <scope>NUCLEOTIDE SEQUENCE [LARGE SCALE GENOMIC DNA]</scope>
    <source>
        <strain evidence="3">YIM D21,KCTC 23444,ACCC 10710</strain>
    </source>
</reference>
<dbReference type="OrthoDB" id="7868955at2"/>
<feature type="region of interest" description="Disordered" evidence="1">
    <location>
        <begin position="1"/>
        <end position="76"/>
    </location>
</feature>
<sequence length="76" mass="8453">MAERHRSQDGHRETEDVLGVKPEELPEPPDHGNRAGGELQRKVGTRDEEKRYDEGSAGRTRPLAGDTDESGDKEDV</sequence>
<evidence type="ECO:0000313" key="3">
    <source>
        <dbReference type="Proteomes" id="UP000325289"/>
    </source>
</evidence>
<gene>
    <name evidence="2" type="ORF">SAMN04515678_11728</name>
</gene>
<dbReference type="AlphaFoldDB" id="A0A1I2DJ49"/>
<organism evidence="2 3">
    <name type="scientific">Roseivivax sediminis</name>
    <dbReference type="NCBI Taxonomy" id="936889"/>
    <lineage>
        <taxon>Bacteria</taxon>
        <taxon>Pseudomonadati</taxon>
        <taxon>Pseudomonadota</taxon>
        <taxon>Alphaproteobacteria</taxon>
        <taxon>Rhodobacterales</taxon>
        <taxon>Roseobacteraceae</taxon>
        <taxon>Roseivivax</taxon>
    </lineage>
</organism>